<dbReference type="PROSITE" id="PS50294">
    <property type="entry name" value="WD_REPEATS_REGION"/>
    <property type="match status" value="19"/>
</dbReference>
<feature type="repeat" description="WD" evidence="3">
    <location>
        <begin position="1377"/>
        <end position="1418"/>
    </location>
</feature>
<dbReference type="Pfam" id="PF00400">
    <property type="entry name" value="WD40"/>
    <property type="match status" value="21"/>
</dbReference>
<dbReference type="STRING" id="5888.A0CVT5"/>
<dbReference type="SUPFAM" id="SSF141571">
    <property type="entry name" value="Pentapeptide repeat-like"/>
    <property type="match status" value="1"/>
</dbReference>
<feature type="repeat" description="WD" evidence="3">
    <location>
        <begin position="1251"/>
        <end position="1292"/>
    </location>
</feature>
<dbReference type="eggNOG" id="KOG0271">
    <property type="taxonomic scope" value="Eukaryota"/>
</dbReference>
<feature type="repeat" description="WD" evidence="3">
    <location>
        <begin position="1000"/>
        <end position="1040"/>
    </location>
</feature>
<feature type="repeat" description="WD" evidence="3">
    <location>
        <begin position="958"/>
        <end position="999"/>
    </location>
</feature>
<dbReference type="KEGG" id="ptm:GSPATT00039063001"/>
<dbReference type="OrthoDB" id="414519at2759"/>
<feature type="repeat" description="WD" evidence="3">
    <location>
        <begin position="1125"/>
        <end position="1166"/>
    </location>
</feature>
<feature type="repeat" description="WD" evidence="3">
    <location>
        <begin position="1541"/>
        <end position="1582"/>
    </location>
</feature>
<dbReference type="SUPFAM" id="SSF50978">
    <property type="entry name" value="WD40 repeat-like"/>
    <property type="match status" value="3"/>
</dbReference>
<dbReference type="Gene3D" id="3.90.176.10">
    <property type="entry name" value="Toxin ADP-ribosyltransferase, Chain A, domain 1"/>
    <property type="match status" value="1"/>
</dbReference>
<dbReference type="PROSITE" id="PS50082">
    <property type="entry name" value="WD_REPEATS_2"/>
    <property type="match status" value="21"/>
</dbReference>
<feature type="repeat" description="WD" evidence="3">
    <location>
        <begin position="1499"/>
        <end position="1540"/>
    </location>
</feature>
<keyword evidence="2" id="KW-0677">Repeat</keyword>
<dbReference type="InterPro" id="IPR036322">
    <property type="entry name" value="WD40_repeat_dom_sf"/>
</dbReference>
<name>A0CVT5_PARTE</name>
<feature type="repeat" description="WD" evidence="3">
    <location>
        <begin position="1466"/>
        <end position="1498"/>
    </location>
</feature>
<feature type="repeat" description="WD" evidence="3">
    <location>
        <begin position="1583"/>
        <end position="1624"/>
    </location>
</feature>
<feature type="repeat" description="WD" evidence="3">
    <location>
        <begin position="1419"/>
        <end position="1460"/>
    </location>
</feature>
<dbReference type="SMART" id="SM00320">
    <property type="entry name" value="WD40"/>
    <property type="match status" value="21"/>
</dbReference>
<dbReference type="eggNOG" id="KOG0266">
    <property type="taxonomic scope" value="Eukaryota"/>
</dbReference>
<organism evidence="4 5">
    <name type="scientific">Paramecium tetraurelia</name>
    <dbReference type="NCBI Taxonomy" id="5888"/>
    <lineage>
        <taxon>Eukaryota</taxon>
        <taxon>Sar</taxon>
        <taxon>Alveolata</taxon>
        <taxon>Ciliophora</taxon>
        <taxon>Intramacronucleata</taxon>
        <taxon>Oligohymenophorea</taxon>
        <taxon>Peniculida</taxon>
        <taxon>Parameciidae</taxon>
        <taxon>Paramecium</taxon>
    </lineage>
</organism>
<feature type="repeat" description="WD" evidence="3">
    <location>
        <begin position="883"/>
        <end position="915"/>
    </location>
</feature>
<evidence type="ECO:0000256" key="1">
    <source>
        <dbReference type="ARBA" id="ARBA00022574"/>
    </source>
</evidence>
<keyword evidence="5" id="KW-1185">Reference proteome</keyword>
<dbReference type="Gene3D" id="2.130.10.10">
    <property type="entry name" value="YVTN repeat-like/Quinoprotein amine dehydrogenase"/>
    <property type="match status" value="8"/>
</dbReference>
<dbReference type="InterPro" id="IPR019775">
    <property type="entry name" value="WD40_repeat_CS"/>
</dbReference>
<evidence type="ECO:0000313" key="4">
    <source>
        <dbReference type="EMBL" id="CAK74902.1"/>
    </source>
</evidence>
<evidence type="ECO:0000256" key="2">
    <source>
        <dbReference type="ARBA" id="ARBA00022737"/>
    </source>
</evidence>
<feature type="repeat" description="WD" evidence="3">
    <location>
        <begin position="1293"/>
        <end position="1334"/>
    </location>
</feature>
<feature type="repeat" description="WD" evidence="3">
    <location>
        <begin position="1209"/>
        <end position="1250"/>
    </location>
</feature>
<dbReference type="PANTHER" id="PTHR45333">
    <property type="entry name" value="MEMBRANE PROTEIN-RELATED"/>
    <property type="match status" value="1"/>
</dbReference>
<dbReference type="HOGENOM" id="CLU_249835_0_0_1"/>
<evidence type="ECO:0000256" key="3">
    <source>
        <dbReference type="PROSITE-ProRule" id="PRU00221"/>
    </source>
</evidence>
<dbReference type="EMBL" id="CT868206">
    <property type="protein sequence ID" value="CAK74902.1"/>
    <property type="molecule type" value="Genomic_DNA"/>
</dbReference>
<feature type="repeat" description="WD" evidence="3">
    <location>
        <begin position="752"/>
        <end position="793"/>
    </location>
</feature>
<proteinExistence type="predicted"/>
<dbReference type="Gene3D" id="2.160.20.80">
    <property type="entry name" value="E3 ubiquitin-protein ligase SopA"/>
    <property type="match status" value="1"/>
</dbReference>
<feature type="repeat" description="WD" evidence="3">
    <location>
        <begin position="836"/>
        <end position="877"/>
    </location>
</feature>
<dbReference type="PROSITE" id="PS00678">
    <property type="entry name" value="WD_REPEATS_1"/>
    <property type="match status" value="17"/>
</dbReference>
<dbReference type="InterPro" id="IPR020472">
    <property type="entry name" value="WD40_PAC1"/>
</dbReference>
<sequence length="1708" mass="193974">MISKLQLVWVDSNINNYENQIYQKRLKQIINECSFINSTNEALKIVQNLQQRGDQIILIVSGSIIEETINFALSNNQIVFCGNFKVHFSKFLETKNLLVLIDSGISKVENYVKQNIEFLKAQQSLILQFHQKVNHQEQYSHQFQEISIKFLLINQKLQENYEDKEEQLNLEIGKLLSQEMLTTFQQSVKRKETLKIEKTKEKFNNFEKLIYYYTRDDQPISFYKILNQKLAQQKYEELEQIMCTIFYGYSNLKNQSLSTNKLYRGISFSLSQKDVYENIIEELKHCQRNNKSIFWNSLTSTTMKQSATSYFLQFQFKILFEISLSQVNPHPYFKLEDYNSEIPNEEEVILFPQFEFQVSGIYQNDKSFIIRINQVENNFAMALDVAKRKQYWENRINDDLKPKLQTITSFNQIRINQIMKKIRKFSLLDEDIRKILKTNTDDYFLKLVSQLQQFCDNQDVHVNYLSQVLSVIEQEFSFENSITDGFFQVSMNLFQKCKERLINEFIQIIKKIYNLEKFKNDIKRLIENSIKQSEIMRKKNEYNEDLDQVLLLSKEVDGCLFKILIDMFKKEKIQNCLKFLSKDCYKKHLEQYITDGAQSQSINKQKYKKIKNEIKFISNVIYIIKELDFNKNDYSTENYQENRKNLILSIQKEVQIIQFLRFLVLLTAIDNEFIQCGSNSLNLLVEMKVDLSKQCFENIKIKNTSLAGGNFFGCNLSGSEFNNVDISGINLNNALLFNCKWRDLKILELYKIDGHDDKVLSVYFSPDGSTLGSGSADHSIRLWNVKTGQQKGKLDGHTGTVHSICFSLDGFTLGSGSADTSIRLWDIKTGQQKAKLDGHTSIVYSVCFSPDGNILASGSDDNSIRAWDVNTGQQKAKLNGHRAVCFSPDNHTMAFSNEDNFIRLWDIKAEQENAQLGSHNNYVLSLCFSPDGTILASGSDDRSICLWDVQTKQQKAKLDGHTSTVYSVCFSTDGATLASGSADNSILLWDIKTGQEKAKLQGHAATVYSLCFSPDDTLASGSGDSYICLWDVKTVKQNKSLNGHDNYVLSVCFSPDGTSLASGSADSSICLWDVKTGIQKARLVGHSEWVQAVCFSPDGTILASGSDDKSICLWDIQALKQKGQLHGHTSSVSSVCFSPVGYTLASGSQDNSICLWDFNTKQQYGKLEGHTNYIQSIMFSPDGDTLASCGFDKSIRLWDVKTRYQKAKLEGHSGWIYTLSFSPDGTILASGSDDRSICLWDVQAKQQKAKLDGHTSTVYSVCFSTDGATLASGSADNYIRFWDIKTGLEKAKLVGHANTLYSVSFSPDAMILASGSADNTIRLWNVQSEYEKQNLDARRERCHQVTISPNQAMLASGSYDNSISLWDVKTGIQNAKLVGHSQQVQSLCFSPDSTLLASGSDDKQIFLWDVQIRQQKAKFYGHVSTVYSVCFSPDGSTLLSGSKDYSFYLWDVKTSQQRATLDCHKALCFSPDSNTLAYGIYDGSILLWNVIQSRQTAKLIGHTNYIQSLCFSPDGNRIASGSRDNSINLWHGKTGQLQAKLIGHSNWIYSICFSLDGSQLASGSYDNSIHLWDVRNRQLKVKLEGHNNCCSSLCFSSDSTTLASGSVDNSIRVWNLKTGEQLKPSDKSYKNILPWFQAQLNNNFTTNTTVLCISQSLQFSVNGTFILQGEFFNHQGNDLRQLFKQKGCYIFESQIELQKKASQTCIMS</sequence>
<dbReference type="CDD" id="cd00200">
    <property type="entry name" value="WD40"/>
    <property type="match status" value="3"/>
</dbReference>
<feature type="repeat" description="WD" evidence="3">
    <location>
        <begin position="916"/>
        <end position="957"/>
    </location>
</feature>
<dbReference type="OMA" id="IRINQIM"/>
<reference evidence="4 5" key="1">
    <citation type="journal article" date="2006" name="Nature">
        <title>Global trends of whole-genome duplications revealed by the ciliate Paramecium tetraurelia.</title>
        <authorList>
            <consortium name="Genoscope"/>
            <person name="Aury J.-M."/>
            <person name="Jaillon O."/>
            <person name="Duret L."/>
            <person name="Noel B."/>
            <person name="Jubin C."/>
            <person name="Porcel B.M."/>
            <person name="Segurens B."/>
            <person name="Daubin V."/>
            <person name="Anthouard V."/>
            <person name="Aiach N."/>
            <person name="Arnaiz O."/>
            <person name="Billaut A."/>
            <person name="Beisson J."/>
            <person name="Blanc I."/>
            <person name="Bouhouche K."/>
            <person name="Camara F."/>
            <person name="Duharcourt S."/>
            <person name="Guigo R."/>
            <person name="Gogendeau D."/>
            <person name="Katinka M."/>
            <person name="Keller A.-M."/>
            <person name="Kissmehl R."/>
            <person name="Klotz C."/>
            <person name="Koll F."/>
            <person name="Le Moue A."/>
            <person name="Lepere C."/>
            <person name="Malinsky S."/>
            <person name="Nowacki M."/>
            <person name="Nowak J.K."/>
            <person name="Plattner H."/>
            <person name="Poulain J."/>
            <person name="Ruiz F."/>
            <person name="Serrano V."/>
            <person name="Zagulski M."/>
            <person name="Dessen P."/>
            <person name="Betermier M."/>
            <person name="Weissenbach J."/>
            <person name="Scarpelli C."/>
            <person name="Schachter V."/>
            <person name="Sperling L."/>
            <person name="Meyer E."/>
            <person name="Cohen J."/>
            <person name="Wincker P."/>
        </authorList>
    </citation>
    <scope>NUCLEOTIDE SEQUENCE [LARGE SCALE GENOMIC DNA]</scope>
    <source>
        <strain evidence="4 5">Stock d4-2</strain>
    </source>
</reference>
<evidence type="ECO:0000313" key="5">
    <source>
        <dbReference type="Proteomes" id="UP000000600"/>
    </source>
</evidence>
<feature type="repeat" description="WD" evidence="3">
    <location>
        <begin position="1083"/>
        <end position="1117"/>
    </location>
</feature>
<dbReference type="PRINTS" id="PR00320">
    <property type="entry name" value="GPROTEINBRPT"/>
</dbReference>
<feature type="repeat" description="WD" evidence="3">
    <location>
        <begin position="794"/>
        <end position="835"/>
    </location>
</feature>
<feature type="repeat" description="WD" evidence="3">
    <location>
        <begin position="1167"/>
        <end position="1208"/>
    </location>
</feature>
<gene>
    <name evidence="4" type="ORF">GSPATT00039063001</name>
</gene>
<dbReference type="GeneID" id="5028084"/>
<accession>A0CVT5</accession>
<dbReference type="RefSeq" id="XP_001442299.1">
    <property type="nucleotide sequence ID" value="XM_001442262.1"/>
</dbReference>
<protein>
    <submittedName>
        <fullName evidence="4">Uncharacterized protein</fullName>
    </submittedName>
</protein>
<dbReference type="SUPFAM" id="SSF56399">
    <property type="entry name" value="ADP-ribosylation"/>
    <property type="match status" value="1"/>
</dbReference>
<keyword evidence="1 3" id="KW-0853">WD repeat</keyword>
<dbReference type="Proteomes" id="UP000000600">
    <property type="component" value="Unassembled WGS sequence"/>
</dbReference>
<feature type="repeat" description="WD" evidence="3">
    <location>
        <begin position="1335"/>
        <end position="1376"/>
    </location>
</feature>
<dbReference type="PANTHER" id="PTHR45333:SF1">
    <property type="entry name" value="CHROMOSOME UNDETERMINED SCAFFOLD_625, WHOLE GENOME SHOTGUN SEQUENCE"/>
    <property type="match status" value="1"/>
</dbReference>
<dbReference type="InterPro" id="IPR015943">
    <property type="entry name" value="WD40/YVTN_repeat-like_dom_sf"/>
</dbReference>
<feature type="repeat" description="WD" evidence="3">
    <location>
        <begin position="1041"/>
        <end position="1082"/>
    </location>
</feature>
<dbReference type="PROSITE" id="PS51996">
    <property type="entry name" value="TR_MART"/>
    <property type="match status" value="1"/>
</dbReference>
<dbReference type="InParanoid" id="A0CVT5"/>
<dbReference type="InterPro" id="IPR001680">
    <property type="entry name" value="WD40_rpt"/>
</dbReference>